<dbReference type="Pfam" id="PF24764">
    <property type="entry name" value="rva_4"/>
    <property type="match status" value="1"/>
</dbReference>
<reference evidence="2" key="1">
    <citation type="submission" date="2022-08" db="UniProtKB">
        <authorList>
            <consortium name="EnsemblMetazoa"/>
        </authorList>
    </citation>
    <scope>IDENTIFICATION</scope>
    <source>
        <strain evidence="2">05x7-T-G4-1.051#20</strain>
    </source>
</reference>
<evidence type="ECO:0000259" key="1">
    <source>
        <dbReference type="Pfam" id="PF24764"/>
    </source>
</evidence>
<proteinExistence type="predicted"/>
<organism evidence="2 3">
    <name type="scientific">Magallana gigas</name>
    <name type="common">Pacific oyster</name>
    <name type="synonym">Crassostrea gigas</name>
    <dbReference type="NCBI Taxonomy" id="29159"/>
    <lineage>
        <taxon>Eukaryota</taxon>
        <taxon>Metazoa</taxon>
        <taxon>Spiralia</taxon>
        <taxon>Lophotrochozoa</taxon>
        <taxon>Mollusca</taxon>
        <taxon>Bivalvia</taxon>
        <taxon>Autobranchia</taxon>
        <taxon>Pteriomorphia</taxon>
        <taxon>Ostreida</taxon>
        <taxon>Ostreoidea</taxon>
        <taxon>Ostreidae</taxon>
        <taxon>Magallana</taxon>
    </lineage>
</organism>
<dbReference type="Gene3D" id="3.30.420.10">
    <property type="entry name" value="Ribonuclease H-like superfamily/Ribonuclease H"/>
    <property type="match status" value="1"/>
</dbReference>
<dbReference type="AlphaFoldDB" id="A0A8W8NJL2"/>
<dbReference type="InterPro" id="IPR036397">
    <property type="entry name" value="RNaseH_sf"/>
</dbReference>
<protein>
    <recommendedName>
        <fullName evidence="1">Integrase core domain-containing protein</fullName>
    </recommendedName>
</protein>
<name>A0A8W8NJL2_MAGGI</name>
<dbReference type="SUPFAM" id="SSF53098">
    <property type="entry name" value="Ribonuclease H-like"/>
    <property type="match status" value="1"/>
</dbReference>
<dbReference type="PANTHER" id="PTHR46791:SF13">
    <property type="entry name" value="CLR5 DOMAIN-CONTAINING PROTEIN"/>
    <property type="match status" value="1"/>
</dbReference>
<dbReference type="PANTHER" id="PTHR46791">
    <property type="entry name" value="EXPRESSED PROTEIN"/>
    <property type="match status" value="1"/>
</dbReference>
<dbReference type="Proteomes" id="UP000005408">
    <property type="component" value="Unassembled WGS sequence"/>
</dbReference>
<dbReference type="InterPro" id="IPR012337">
    <property type="entry name" value="RNaseH-like_sf"/>
</dbReference>
<keyword evidence="3" id="KW-1185">Reference proteome</keyword>
<evidence type="ECO:0000313" key="3">
    <source>
        <dbReference type="Proteomes" id="UP000005408"/>
    </source>
</evidence>
<evidence type="ECO:0000313" key="2">
    <source>
        <dbReference type="EnsemblMetazoa" id="G557.1:cds"/>
    </source>
</evidence>
<accession>A0A8W8NJL2</accession>
<sequence length="343" mass="40115">MRRRKDYSDLLDVAIFIAQQQQTAGKLHGYRWMHLKCLQNNLRVPRDSVYEIMKLLDPGGMAARRRQRLKRRQYVSKGPDFVWHIDSYDKLKPYGIAINGCIDGFSRNIMWLEASTTNSDPKVIAYYFIQAVRRKKGVPKRIRTDMGTENTHVEQMQVFLRRNHQDELSGQKSFLYGKSTHNQRIEWFWGCLRKKVGQFWMDLFQNLSSDNESTSFCGTFLDKSLIQFCFIKLIQKDLDELAAMWNTHTISSSVNRLREGNRPLMMYTLPELFGCENQLCPVNTHEVNLCEEETTPKPEHPCDDTVKELCFDIMEETGDVMPDNAFSAKELYLSLRDAILEQL</sequence>
<dbReference type="EnsemblMetazoa" id="G557.1">
    <property type="protein sequence ID" value="G557.1:cds"/>
    <property type="gene ID" value="G557"/>
</dbReference>
<dbReference type="InterPro" id="IPR058913">
    <property type="entry name" value="Integrase_dom_put"/>
</dbReference>
<feature type="domain" description="Integrase core" evidence="1">
    <location>
        <begin position="75"/>
        <end position="255"/>
    </location>
</feature>
<dbReference type="GO" id="GO:0003676">
    <property type="term" value="F:nucleic acid binding"/>
    <property type="evidence" value="ECO:0007669"/>
    <property type="project" value="InterPro"/>
</dbReference>